<keyword evidence="2" id="KW-0813">Transport</keyword>
<feature type="transmembrane region" description="Helical" evidence="9">
    <location>
        <begin position="213"/>
        <end position="233"/>
    </location>
</feature>
<feature type="transmembrane region" description="Helical" evidence="9">
    <location>
        <begin position="268"/>
        <end position="288"/>
    </location>
</feature>
<feature type="transmembrane region" description="Helical" evidence="9">
    <location>
        <begin position="449"/>
        <end position="466"/>
    </location>
</feature>
<evidence type="ECO:0000259" key="10">
    <source>
        <dbReference type="Pfam" id="PF03553"/>
    </source>
</evidence>
<feature type="transmembrane region" description="Helical" evidence="9">
    <location>
        <begin position="309"/>
        <end position="331"/>
    </location>
</feature>
<feature type="transmembrane region" description="Helical" evidence="9">
    <location>
        <begin position="245"/>
        <end position="262"/>
    </location>
</feature>
<evidence type="ECO:0000256" key="4">
    <source>
        <dbReference type="ARBA" id="ARBA00022475"/>
    </source>
</evidence>
<dbReference type="PANTHER" id="PTHR33451:SF5">
    <property type="entry name" value="NA+_H+ ANTIPORTER"/>
    <property type="match status" value="1"/>
</dbReference>
<proteinExistence type="inferred from homology"/>
<comment type="similarity">
    <text evidence="8">Belongs to the NhaC Na(+)/H(+) (TC 2.A.35) antiporter family.</text>
</comment>
<keyword evidence="6 9" id="KW-1133">Transmembrane helix</keyword>
<feature type="transmembrane region" description="Helical" evidence="9">
    <location>
        <begin position="357"/>
        <end position="381"/>
    </location>
</feature>
<evidence type="ECO:0000256" key="2">
    <source>
        <dbReference type="ARBA" id="ARBA00022448"/>
    </source>
</evidence>
<feature type="domain" description="Na+/H+ antiporter NhaC-like C-terminal" evidence="10">
    <location>
        <begin position="255"/>
        <end position="427"/>
    </location>
</feature>
<keyword evidence="12" id="KW-1185">Reference proteome</keyword>
<dbReference type="InterPro" id="IPR052180">
    <property type="entry name" value="NhaC_Na-H+_Antiporter"/>
</dbReference>
<sequence length="480" mass="48907">MSARTGQNHSKTAPPAEASVGMLGGPFMALIPALVFVGVLAWLSIAERATISGFWVGGWAAVVTALALSTTKKKAAESIIRGLSDKTGAVIIAAFVFAGIFGSVLSGGGLVDGLLWLGLTTGLHGAAFTVLAFVLACIFAAGTGTSVGTVVAMVPVLYPAGVFLGADPTMLAVAIIAGGAFGDNIAPVSDSTISSAFTQNAQMGDVVKSRLPLSLSAAGISVVVFAIFGGGGTVSQNPPGADSSALGLLMILPFALVIFLAIRGTHIIASLTWGTVAALVIGLATGLLKPTAVFSIPAERGDSTGLIEDGIAGVTGAVVLVLFILALAQLLSDSGLMGRLLTMLQARAAKGVRSAEFTIVAVTMLFTIPLGSNAPAILLVGPTLARPLGLSHKLTPSRTANLLDCSANTIFYMLPWHNAVIVWFVTVLAAASAHDLPSPSIAAAFLNPYAWGLIVVLIISILTGWNRKFSQDKPLSATRR</sequence>
<reference evidence="11 12" key="1">
    <citation type="submission" date="2020-12" db="EMBL/GenBank/DDBJ databases">
        <title>Microbacterium sp. HY060.</title>
        <authorList>
            <person name="Zhou J."/>
        </authorList>
    </citation>
    <scope>NUCLEOTIDE SEQUENCE [LARGE SCALE GENOMIC DNA]</scope>
    <source>
        <strain evidence="11 12">HY60</strain>
    </source>
</reference>
<dbReference type="RefSeq" id="WP_198248154.1">
    <property type="nucleotide sequence ID" value="NZ_CP061169.1"/>
</dbReference>
<accession>A0ABX6YMS4</accession>
<evidence type="ECO:0000256" key="6">
    <source>
        <dbReference type="ARBA" id="ARBA00022989"/>
    </source>
</evidence>
<dbReference type="EMBL" id="CP061169">
    <property type="protein sequence ID" value="QPZ39600.1"/>
    <property type="molecule type" value="Genomic_DNA"/>
</dbReference>
<keyword evidence="4" id="KW-1003">Cell membrane</keyword>
<dbReference type="Pfam" id="PF03553">
    <property type="entry name" value="Na_H_antiporter"/>
    <property type="match status" value="2"/>
</dbReference>
<name>A0ABX6YMS4_9MICO</name>
<evidence type="ECO:0000256" key="1">
    <source>
        <dbReference type="ARBA" id="ARBA00004651"/>
    </source>
</evidence>
<feature type="transmembrane region" description="Helical" evidence="9">
    <location>
        <begin position="89"/>
        <end position="111"/>
    </location>
</feature>
<evidence type="ECO:0000256" key="9">
    <source>
        <dbReference type="SAM" id="Phobius"/>
    </source>
</evidence>
<evidence type="ECO:0000256" key="8">
    <source>
        <dbReference type="ARBA" id="ARBA00038435"/>
    </source>
</evidence>
<keyword evidence="7 9" id="KW-0472">Membrane</keyword>
<gene>
    <name evidence="11" type="ORF">HCR76_05960</name>
</gene>
<dbReference type="InterPro" id="IPR018461">
    <property type="entry name" value="Na/H_Antiport_NhaC-like_C"/>
</dbReference>
<feature type="domain" description="Na+/H+ antiporter NhaC-like C-terminal" evidence="10">
    <location>
        <begin position="27"/>
        <end position="229"/>
    </location>
</feature>
<feature type="transmembrane region" description="Helical" evidence="9">
    <location>
        <begin position="156"/>
        <end position="181"/>
    </location>
</feature>
<organism evidence="11 12">
    <name type="scientific">Paramicrobacterium chengjingii</name>
    <dbReference type="NCBI Taxonomy" id="2769067"/>
    <lineage>
        <taxon>Bacteria</taxon>
        <taxon>Bacillati</taxon>
        <taxon>Actinomycetota</taxon>
        <taxon>Actinomycetes</taxon>
        <taxon>Micrococcales</taxon>
        <taxon>Microbacteriaceae</taxon>
        <taxon>Paramicrobacterium</taxon>
    </lineage>
</organism>
<dbReference type="PANTHER" id="PTHR33451">
    <property type="entry name" value="MALATE-2H(+)/NA(+)-LACTATE ANTIPORTER"/>
    <property type="match status" value="1"/>
</dbReference>
<evidence type="ECO:0000313" key="12">
    <source>
        <dbReference type="Proteomes" id="UP000662814"/>
    </source>
</evidence>
<keyword evidence="5 9" id="KW-0812">Transmembrane</keyword>
<comment type="subcellular location">
    <subcellularLocation>
        <location evidence="1">Cell membrane</location>
        <topology evidence="1">Multi-pass membrane protein</topology>
    </subcellularLocation>
</comment>
<feature type="transmembrane region" description="Helical" evidence="9">
    <location>
        <begin position="20"/>
        <end position="43"/>
    </location>
</feature>
<protein>
    <recommendedName>
        <fullName evidence="10">Na+/H+ antiporter NhaC-like C-terminal domain-containing protein</fullName>
    </recommendedName>
</protein>
<feature type="transmembrane region" description="Helical" evidence="9">
    <location>
        <begin position="123"/>
        <end position="144"/>
    </location>
</feature>
<feature type="transmembrane region" description="Helical" evidence="9">
    <location>
        <begin position="402"/>
        <end position="429"/>
    </location>
</feature>
<feature type="transmembrane region" description="Helical" evidence="9">
    <location>
        <begin position="49"/>
        <end position="68"/>
    </location>
</feature>
<evidence type="ECO:0000313" key="11">
    <source>
        <dbReference type="EMBL" id="QPZ39600.1"/>
    </source>
</evidence>
<evidence type="ECO:0000256" key="3">
    <source>
        <dbReference type="ARBA" id="ARBA00022449"/>
    </source>
</evidence>
<keyword evidence="3" id="KW-0050">Antiport</keyword>
<evidence type="ECO:0000256" key="7">
    <source>
        <dbReference type="ARBA" id="ARBA00023136"/>
    </source>
</evidence>
<evidence type="ECO:0000256" key="5">
    <source>
        <dbReference type="ARBA" id="ARBA00022692"/>
    </source>
</evidence>
<dbReference type="Proteomes" id="UP000662814">
    <property type="component" value="Chromosome"/>
</dbReference>